<reference evidence="6 7" key="1">
    <citation type="journal article" date="2014" name="BMC Biol.">
        <title>A comprehensive evaluation of rodent malaria parasite genomes and gene expression.</title>
        <authorList>
            <person name="Otto T.D."/>
            <person name="Bohme U."/>
            <person name="Jackson A.P."/>
            <person name="Hunt M."/>
            <person name="Franke-Fayard B."/>
            <person name="Hoeijmakers W.A."/>
            <person name="Religa A.A."/>
            <person name="Robertson L."/>
            <person name="Sanders M."/>
            <person name="Ogun S.A."/>
            <person name="Cunningham D."/>
            <person name="Erhart A."/>
            <person name="Billker O."/>
            <person name="Khan S.M."/>
            <person name="Stunnenberg H.G."/>
            <person name="Langhorne J."/>
            <person name="Holder A.A."/>
            <person name="Waters A.P."/>
            <person name="Newbold C.I."/>
            <person name="Pain A."/>
            <person name="Berriman M."/>
            <person name="Janse C.J."/>
        </authorList>
    </citation>
    <scope>NUCLEOTIDE SEQUENCE [LARGE SCALE GENOMIC DNA]</scope>
    <source>
        <strain evidence="6 7">AS</strain>
    </source>
</reference>
<dbReference type="Proteomes" id="UP000195489">
    <property type="component" value="Chromosome 11"/>
</dbReference>
<reference evidence="5 8" key="3">
    <citation type="submission" date="2016-08" db="EMBL/GenBank/DDBJ databases">
        <authorList>
            <consortium name="Pathogen Informatics"/>
        </authorList>
    </citation>
    <scope>NUCLEOTIDE SEQUENCE [LARGE SCALE GENOMIC DNA]</scope>
    <source>
        <strain evidence="6">AS</strain>
        <strain evidence="5 8">CB</strain>
    </source>
</reference>
<feature type="signal peptide" evidence="3">
    <location>
        <begin position="1"/>
        <end position="26"/>
    </location>
</feature>
<sequence>MIIYSKFNITIILFVYFYNKIATILCINCENHECKNECYVLDNDKQLCLCNENEKGIHCKETWNICEQDCNINNATESCSVALCKQGTCVPTANKPYYKCECGDFFQGANCEIENNPCSFPETNPCLNGKCIFITKLNRIICECNNGWTQKNQQNPSMLPWGKQTVEVSPPCDEPVKKGLSQYVIHYTPATYTMWWLIYIISVLVLFLCCCNMCFSFFSNSILSYFSIFGNKKNS</sequence>
<reference evidence="6" key="2">
    <citation type="submission" date="2014-05" db="EMBL/GenBank/DDBJ databases">
        <authorList>
            <person name="Aslett M.A."/>
            <person name="De Silva N."/>
        </authorList>
    </citation>
    <scope>NUCLEOTIDE SEQUENCE</scope>
    <source>
        <strain evidence="6">AS</strain>
    </source>
</reference>
<feature type="disulfide bond" evidence="1">
    <location>
        <begin position="102"/>
        <end position="111"/>
    </location>
</feature>
<keyword evidence="3" id="KW-0732">Signal</keyword>
<dbReference type="PROSITE" id="PS00022">
    <property type="entry name" value="EGF_1"/>
    <property type="match status" value="1"/>
</dbReference>
<dbReference type="OrthoDB" id="5953235at2759"/>
<keyword evidence="1" id="KW-1015">Disulfide bond</keyword>
<evidence type="ECO:0000313" key="6">
    <source>
        <dbReference type="EMBL" id="VTZ69212.1"/>
    </source>
</evidence>
<evidence type="ECO:0000313" key="8">
    <source>
        <dbReference type="Proteomes" id="UP000195489"/>
    </source>
</evidence>
<feature type="transmembrane region" description="Helical" evidence="2">
    <location>
        <begin position="194"/>
        <end position="218"/>
    </location>
</feature>
<dbReference type="Gene3D" id="2.10.25.10">
    <property type="entry name" value="Laminin"/>
    <property type="match status" value="1"/>
</dbReference>
<dbReference type="KEGG" id="pcb:PCHAS_1121700"/>
<dbReference type="SUPFAM" id="SSF57196">
    <property type="entry name" value="EGF/Laminin"/>
    <property type="match status" value="1"/>
</dbReference>
<evidence type="ECO:0000313" key="7">
    <source>
        <dbReference type="Proteomes" id="UP000071118"/>
    </source>
</evidence>
<keyword evidence="2" id="KW-1133">Transmembrane helix</keyword>
<evidence type="ECO:0000259" key="4">
    <source>
        <dbReference type="PROSITE" id="PS50026"/>
    </source>
</evidence>
<proteinExistence type="predicted"/>
<evidence type="ECO:0000313" key="5">
    <source>
        <dbReference type="EMBL" id="SCN61185.1"/>
    </source>
</evidence>
<dbReference type="Proteomes" id="UP000071118">
    <property type="component" value="Chromosome 11"/>
</dbReference>
<dbReference type="PROSITE" id="PS50026">
    <property type="entry name" value="EGF_3"/>
    <property type="match status" value="2"/>
</dbReference>
<feature type="disulfide bond" evidence="1">
    <location>
        <begin position="79"/>
        <end position="89"/>
    </location>
</feature>
<feature type="chain" id="PRO_5014501724" evidence="3">
    <location>
        <begin position="27"/>
        <end position="235"/>
    </location>
</feature>
<organism evidence="5 8">
    <name type="scientific">Plasmodium chabaudi chabaudi</name>
    <dbReference type="NCBI Taxonomy" id="31271"/>
    <lineage>
        <taxon>Eukaryota</taxon>
        <taxon>Sar</taxon>
        <taxon>Alveolata</taxon>
        <taxon>Apicomplexa</taxon>
        <taxon>Aconoidasida</taxon>
        <taxon>Haemosporida</taxon>
        <taxon>Plasmodiidae</taxon>
        <taxon>Plasmodium</taxon>
        <taxon>Plasmodium (Vinckeia)</taxon>
    </lineage>
</organism>
<dbReference type="RefSeq" id="XP_016653991.1">
    <property type="nucleotide sequence ID" value="XM_016798607.1"/>
</dbReference>
<dbReference type="InterPro" id="IPR000742">
    <property type="entry name" value="EGF"/>
</dbReference>
<feature type="domain" description="EGF-like" evidence="4">
    <location>
        <begin position="75"/>
        <end position="112"/>
    </location>
</feature>
<keyword evidence="2" id="KW-0812">Transmembrane</keyword>
<keyword evidence="7" id="KW-1185">Reference proteome</keyword>
<protein>
    <submittedName>
        <fullName evidence="5">EGF-like membrane protein, putative</fullName>
    </submittedName>
</protein>
<evidence type="ECO:0000256" key="1">
    <source>
        <dbReference type="PROSITE-ProRule" id="PRU00076"/>
    </source>
</evidence>
<name>A0A077TKV2_PLACU</name>
<evidence type="ECO:0000256" key="2">
    <source>
        <dbReference type="SAM" id="Phobius"/>
    </source>
</evidence>
<feature type="domain" description="EGF-like" evidence="4">
    <location>
        <begin position="114"/>
        <end position="154"/>
    </location>
</feature>
<keyword evidence="1" id="KW-0245">EGF-like domain</keyword>
<keyword evidence="2" id="KW-0472">Membrane</keyword>
<gene>
    <name evidence="6" type="ORF">PCHAS_1121700</name>
    <name evidence="5" type="ORF">PCHCB_000283800</name>
</gene>
<accession>A0A077TKV2</accession>
<dbReference type="AlphaFoldDB" id="A0A077TKV2"/>
<dbReference type="EMBL" id="LT608163">
    <property type="protein sequence ID" value="SCN61185.1"/>
    <property type="molecule type" value="Genomic_DNA"/>
</dbReference>
<dbReference type="VEuPathDB" id="PlasmoDB:PCHAS_1121700"/>
<comment type="caution">
    <text evidence="1">Lacks conserved residue(s) required for the propagation of feature annotation.</text>
</comment>
<evidence type="ECO:0000256" key="3">
    <source>
        <dbReference type="SAM" id="SignalP"/>
    </source>
</evidence>
<dbReference type="GeneID" id="3498570"/>
<dbReference type="SMART" id="SM00181">
    <property type="entry name" value="EGF"/>
    <property type="match status" value="3"/>
</dbReference>
<dbReference type="EMBL" id="LK022888">
    <property type="protein sequence ID" value="VTZ69212.1"/>
    <property type="molecule type" value="Genomic_DNA"/>
</dbReference>